<evidence type="ECO:0000313" key="2">
    <source>
        <dbReference type="Proteomes" id="UP000230790"/>
    </source>
</evidence>
<organism evidence="1 2">
    <name type="scientific">Candidatus Thermofonsia Clade 3 bacterium</name>
    <dbReference type="NCBI Taxonomy" id="2364212"/>
    <lineage>
        <taxon>Bacteria</taxon>
        <taxon>Bacillati</taxon>
        <taxon>Chloroflexota</taxon>
        <taxon>Candidatus Thermofontia</taxon>
        <taxon>Candidatus Thermofonsia Clade 3</taxon>
    </lineage>
</organism>
<dbReference type="InterPro" id="IPR049249">
    <property type="entry name" value="DUF6882"/>
</dbReference>
<accession>A0A2M8QGM5</accession>
<evidence type="ECO:0000313" key="1">
    <source>
        <dbReference type="EMBL" id="PJF48971.1"/>
    </source>
</evidence>
<gene>
    <name evidence="1" type="ORF">CUN48_00440</name>
</gene>
<dbReference type="EMBL" id="PGTN01000002">
    <property type="protein sequence ID" value="PJF48971.1"/>
    <property type="molecule type" value="Genomic_DNA"/>
</dbReference>
<dbReference type="Proteomes" id="UP000230790">
    <property type="component" value="Unassembled WGS sequence"/>
</dbReference>
<comment type="caution">
    <text evidence="1">The sequence shown here is derived from an EMBL/GenBank/DDBJ whole genome shotgun (WGS) entry which is preliminary data.</text>
</comment>
<dbReference type="Pfam" id="PF21813">
    <property type="entry name" value="DUF6882"/>
    <property type="match status" value="1"/>
</dbReference>
<reference evidence="1 2" key="1">
    <citation type="submission" date="2017-11" db="EMBL/GenBank/DDBJ databases">
        <title>Evolution of Phototrophy in the Chloroflexi Phylum Driven by Horizontal Gene Transfer.</title>
        <authorList>
            <person name="Ward L.M."/>
            <person name="Hemp J."/>
            <person name="Shih P.M."/>
            <person name="Mcglynn S.E."/>
            <person name="Fischer W."/>
        </authorList>
    </citation>
    <scope>NUCLEOTIDE SEQUENCE [LARGE SCALE GENOMIC DNA]</scope>
    <source>
        <strain evidence="1">JP3_7</strain>
    </source>
</reference>
<dbReference type="AlphaFoldDB" id="A0A2M8QGM5"/>
<protein>
    <submittedName>
        <fullName evidence="1">Uncharacterized protein</fullName>
    </submittedName>
</protein>
<name>A0A2M8QGM5_9CHLR</name>
<sequence>MPQAMASQTFEDLFTKHGSASFDKQIYLDAMLGKCGWAFDLNSGVLAFRRPHAEDLQLNVQVLGTESEDSRTWLWGWANPSNIPAALLKSANELRAFGAADDVPELTTPELPITPEVNPQHIAMVACGVQRAGCFFRAPYPRGALYLLIKDPRYKRSVARPIPRIVRIFPAFLSRYPVHHPRAALLSYLQFYRLDVREEGRHIIATTKAAPRSLLGAGAPQQLVAEFDDQDRLIALR</sequence>
<proteinExistence type="predicted"/>